<evidence type="ECO:0000313" key="4">
    <source>
        <dbReference type="Proteomes" id="UP000070412"/>
    </source>
</evidence>
<dbReference type="EnsemblMetazoa" id="SSS_8367s_mrna">
    <property type="protein sequence ID" value="KAF7490454.1"/>
    <property type="gene ID" value="SSS_8367"/>
</dbReference>
<reference evidence="2" key="2">
    <citation type="submission" date="2020-01" db="EMBL/GenBank/DDBJ databases">
        <authorList>
            <person name="Korhonen P.K.K."/>
            <person name="Guangxu M.G."/>
            <person name="Wang T.W."/>
            <person name="Stroehlein A.J.S."/>
            <person name="Young N.D."/>
            <person name="Ang C.-S.A."/>
            <person name="Fernando D.W.F."/>
            <person name="Lu H.L."/>
            <person name="Taylor S.T."/>
            <person name="Ehtesham M.E.M."/>
            <person name="Najaraj S.H.N."/>
            <person name="Harsha G.H.G."/>
            <person name="Madugundu A.M."/>
            <person name="Renuse S.R."/>
            <person name="Holt D.H."/>
            <person name="Pandey A.P."/>
            <person name="Papenfuss A.P."/>
            <person name="Gasser R.B.G."/>
            <person name="Fischer K.F."/>
        </authorList>
    </citation>
    <scope>NUCLEOTIDE SEQUENCE</scope>
    <source>
        <strain evidence="2">SSS_KF_BRIS2020</strain>
    </source>
</reference>
<evidence type="ECO:0000256" key="1">
    <source>
        <dbReference type="SAM" id="Phobius"/>
    </source>
</evidence>
<dbReference type="EMBL" id="WVUK01000062">
    <property type="protein sequence ID" value="KAF7490454.1"/>
    <property type="molecule type" value="Genomic_DNA"/>
</dbReference>
<keyword evidence="1" id="KW-1133">Transmembrane helix</keyword>
<protein>
    <submittedName>
        <fullName evidence="2 3">Uncharacterized protein</fullName>
    </submittedName>
</protein>
<gene>
    <name evidence="2" type="ORF">SSS_8367</name>
</gene>
<dbReference type="AlphaFoldDB" id="A0A834VCN1"/>
<keyword evidence="4" id="KW-1185">Reference proteome</keyword>
<dbReference type="Proteomes" id="UP000070412">
    <property type="component" value="Unassembled WGS sequence"/>
</dbReference>
<proteinExistence type="predicted"/>
<feature type="transmembrane region" description="Helical" evidence="1">
    <location>
        <begin position="192"/>
        <end position="215"/>
    </location>
</feature>
<organism evidence="2">
    <name type="scientific">Sarcoptes scabiei</name>
    <name type="common">Itch mite</name>
    <name type="synonym">Acarus scabiei</name>
    <dbReference type="NCBI Taxonomy" id="52283"/>
    <lineage>
        <taxon>Eukaryota</taxon>
        <taxon>Metazoa</taxon>
        <taxon>Ecdysozoa</taxon>
        <taxon>Arthropoda</taxon>
        <taxon>Chelicerata</taxon>
        <taxon>Arachnida</taxon>
        <taxon>Acari</taxon>
        <taxon>Acariformes</taxon>
        <taxon>Sarcoptiformes</taxon>
        <taxon>Astigmata</taxon>
        <taxon>Psoroptidia</taxon>
        <taxon>Sarcoptoidea</taxon>
        <taxon>Sarcoptidae</taxon>
        <taxon>Sarcoptinae</taxon>
        <taxon>Sarcoptes</taxon>
    </lineage>
</organism>
<reference evidence="3" key="3">
    <citation type="submission" date="2022-06" db="UniProtKB">
        <authorList>
            <consortium name="EnsemblMetazoa"/>
        </authorList>
    </citation>
    <scope>IDENTIFICATION</scope>
</reference>
<sequence>MLRILNFSVPKFWIVWIVILEIFYNPFLSTISTAASTTTIKSFMQDSIGEVNFTTESLVPNRNDSSITISTDIDSGFNGIFSDQNFQTQIYSKNSTEINRNENVVSDRFVSEQIQMIDSITLVKYDDDNYNITGNVLFIDRDELIQSYSFESDNNGTVRLNRNDSKRSFDEQNSISLMSSTKTMERSQRKNLSLWIATIVTAMLTITILIVYILIRKQRQIRSEERFLKKNLENFKNQGKLIASDDEWIENFELKLPSKPNQVFETRRKQFEKFQKQLQTNRVELLKKFGL</sequence>
<keyword evidence="1" id="KW-0472">Membrane</keyword>
<accession>A0A834VCN1</accession>
<reference evidence="4" key="1">
    <citation type="journal article" date="2020" name="PLoS Negl. Trop. Dis.">
        <title>High-quality nuclear genome for Sarcoptes scabiei-A critical resource for a neglected parasite.</title>
        <authorList>
            <person name="Korhonen P.K."/>
            <person name="Gasser R.B."/>
            <person name="Ma G."/>
            <person name="Wang T."/>
            <person name="Stroehlein A.J."/>
            <person name="Young N.D."/>
            <person name="Ang C.S."/>
            <person name="Fernando D.D."/>
            <person name="Lu H.C."/>
            <person name="Taylor S."/>
            <person name="Reynolds S.L."/>
            <person name="Mofiz E."/>
            <person name="Najaraj S.H."/>
            <person name="Gowda H."/>
            <person name="Madugundu A."/>
            <person name="Renuse S."/>
            <person name="Holt D."/>
            <person name="Pandey A."/>
            <person name="Papenfuss A.T."/>
            <person name="Fischer K."/>
        </authorList>
    </citation>
    <scope>NUCLEOTIDE SEQUENCE [LARGE SCALE GENOMIC DNA]</scope>
</reference>
<feature type="transmembrane region" description="Helical" evidence="1">
    <location>
        <begin position="12"/>
        <end position="35"/>
    </location>
</feature>
<evidence type="ECO:0000313" key="3">
    <source>
        <dbReference type="EnsemblMetazoa" id="KAF7490454.1"/>
    </source>
</evidence>
<name>A0A834VCN1_SARSC</name>
<keyword evidence="1" id="KW-0812">Transmembrane</keyword>
<evidence type="ECO:0000313" key="2">
    <source>
        <dbReference type="EMBL" id="KAF7490454.1"/>
    </source>
</evidence>